<feature type="compositionally biased region" description="Polar residues" evidence="3">
    <location>
        <begin position="583"/>
        <end position="593"/>
    </location>
</feature>
<sequence length="1150" mass="124063">MAAPPFKVKATYDYASPHDDDLSFPEGQIITVTEEEDADWYVGSYTDASGAQQSGLFPKNFVERYEPAPPPRPTRASRPKPAEQPAQPEPDVEDVAPPSRQVVESPPPQPTSPVLSKAPIPASAPAPAQVEASSPPPARSQPTPVKASKPAPPVVEKPSSFKDRIAAFNKSAAAPPAPFKPSGLGSSGFIKKPFVPPPPSRDAYVPPAQTVAPQKIYRREEDPEIAERRAQDQENAERAGLAPSGEQEDDEEAPKPVSLKERIALLQKQQMEQAGRRNDTAAKEKPKKPAKKREPVDEDDNSSQQPEAPPRASGEHSIAGEDASQRAPRPPKPPAETIVSDGNEADHSAAGETTEQEGGSTGVEDEEHTAHHEEPAAAEEEEEGSTEEEDMDDEARRQLAIRERMAKLSGGMGMPGMFGPPGGLPMMGMASQPKKKKPQEQRVEESQEEYTQAAPPRIPVLPMPELQRNLSSESTEDQRTPREESQFSAPAPPPRSNTGAQQRVPASIESPSSGSESDDELPGTSQAQATPIAASSPQVPQMPILPKHESTSRRPPAPPNHAYDSSPGLPPQALHEKRMSRGSIVTSEQSNQAYERPEPPLPPTMSPTQQHSEFLHRQTRAGGEGESEYEGDYDTDIASGAKHKEALKAHAREPSLDDSTIADEPRSPPPVPSSPPTSRAPAHRPVPPPPPAVQTSIPRTSIDSPRAAPPPVPPRDLPSPGEDDDYDPYRYVPGGPTLGVPSPGYTSPISSSGPPPLPKVAAPPPLPFAAAPPPIPSAGPPPPVPSGAPPPPLPASGPPPPVPQRNVEPEESSEEEYDYEEEQPRSRIPEGHPSLPPPPPPPTAPQTRPAPPPPTTQPEPSVPRSARSSAETNRDQPVRRSTDQHRMATNHEYIASELNLNEESGWWSQANTLPPVLQGRKDIQFEVEESTTTKRGGKAITNKDVYVLFQDYSQTVITARYDPKNPSDVVLEQRHEAPPQKLRQDQLEDAHTQFGKVIAEAITAKQNSVVGDGTPQGLILDLLQPLPGALYPVGTRAYGALVYANLANATVQQYDEIRAGDIVSFRNAKFQGKHGGVMHQKYQLEAGAPDHVGVVVEWDGTKKKIRAAEQGRESKKCKVESFRLGDLRSGEVRVWRVMSRAWVGWDGNSA</sequence>
<evidence type="ECO:0000313" key="6">
    <source>
        <dbReference type="Proteomes" id="UP000799302"/>
    </source>
</evidence>
<feature type="region of interest" description="Disordered" evidence="3">
    <location>
        <begin position="1"/>
        <end position="24"/>
    </location>
</feature>
<dbReference type="InterPro" id="IPR035552">
    <property type="entry name" value="Mti1_SH3"/>
</dbReference>
<feature type="compositionally biased region" description="Acidic residues" evidence="3">
    <location>
        <begin position="625"/>
        <end position="635"/>
    </location>
</feature>
<dbReference type="InterPro" id="IPR036028">
    <property type="entry name" value="SH3-like_dom_sf"/>
</dbReference>
<dbReference type="InterPro" id="IPR050670">
    <property type="entry name" value="STAM"/>
</dbReference>
<accession>A0A6A6U0S5</accession>
<reference evidence="5" key="1">
    <citation type="journal article" date="2020" name="Stud. Mycol.">
        <title>101 Dothideomycetes genomes: a test case for predicting lifestyles and emergence of pathogens.</title>
        <authorList>
            <person name="Haridas S."/>
            <person name="Albert R."/>
            <person name="Binder M."/>
            <person name="Bloem J."/>
            <person name="Labutti K."/>
            <person name="Salamov A."/>
            <person name="Andreopoulos B."/>
            <person name="Baker S."/>
            <person name="Barry K."/>
            <person name="Bills G."/>
            <person name="Bluhm B."/>
            <person name="Cannon C."/>
            <person name="Castanera R."/>
            <person name="Culley D."/>
            <person name="Daum C."/>
            <person name="Ezra D."/>
            <person name="Gonzalez J."/>
            <person name="Henrissat B."/>
            <person name="Kuo A."/>
            <person name="Liang C."/>
            <person name="Lipzen A."/>
            <person name="Lutzoni F."/>
            <person name="Magnuson J."/>
            <person name="Mondo S."/>
            <person name="Nolan M."/>
            <person name="Ohm R."/>
            <person name="Pangilinan J."/>
            <person name="Park H.-J."/>
            <person name="Ramirez L."/>
            <person name="Alfaro M."/>
            <person name="Sun H."/>
            <person name="Tritt A."/>
            <person name="Yoshinaga Y."/>
            <person name="Zwiers L.-H."/>
            <person name="Turgeon B."/>
            <person name="Goodwin S."/>
            <person name="Spatafora J."/>
            <person name="Crous P."/>
            <person name="Grigoriev I."/>
        </authorList>
    </citation>
    <scope>NUCLEOTIDE SEQUENCE</scope>
    <source>
        <strain evidence="5">CBS 115976</strain>
    </source>
</reference>
<feature type="compositionally biased region" description="Pro residues" evidence="3">
    <location>
        <begin position="753"/>
        <end position="803"/>
    </location>
</feature>
<gene>
    <name evidence="5" type="ORF">BT63DRAFT_417096</name>
</gene>
<dbReference type="PRINTS" id="PR00452">
    <property type="entry name" value="SH3DOMAIN"/>
</dbReference>
<feature type="compositionally biased region" description="Acidic residues" evidence="3">
    <location>
        <begin position="376"/>
        <end position="393"/>
    </location>
</feature>
<dbReference type="Proteomes" id="UP000799302">
    <property type="component" value="Unassembled WGS sequence"/>
</dbReference>
<dbReference type="Pfam" id="PF25459">
    <property type="entry name" value="AIM3_BBC1_C"/>
    <property type="match status" value="1"/>
</dbReference>
<keyword evidence="1 2" id="KW-0728">SH3 domain</keyword>
<feature type="compositionally biased region" description="Acidic residues" evidence="3">
    <location>
        <begin position="809"/>
        <end position="821"/>
    </location>
</feature>
<dbReference type="SMART" id="SM00326">
    <property type="entry name" value="SH3"/>
    <property type="match status" value="1"/>
</dbReference>
<dbReference type="SUPFAM" id="SSF50044">
    <property type="entry name" value="SH3-domain"/>
    <property type="match status" value="1"/>
</dbReference>
<evidence type="ECO:0000256" key="2">
    <source>
        <dbReference type="PROSITE-ProRule" id="PRU00192"/>
    </source>
</evidence>
<dbReference type="InterPro" id="IPR001452">
    <property type="entry name" value="SH3_domain"/>
</dbReference>
<protein>
    <recommendedName>
        <fullName evidence="4">SH3 domain-containing protein</fullName>
    </recommendedName>
</protein>
<dbReference type="AlphaFoldDB" id="A0A6A6U0S5"/>
<feature type="compositionally biased region" description="Low complexity" evidence="3">
    <location>
        <begin position="741"/>
        <end position="752"/>
    </location>
</feature>
<feature type="compositionally biased region" description="Pro residues" evidence="3">
    <location>
        <begin position="834"/>
        <end position="861"/>
    </location>
</feature>
<dbReference type="PROSITE" id="PS50002">
    <property type="entry name" value="SH3"/>
    <property type="match status" value="1"/>
</dbReference>
<feature type="region of interest" description="Disordered" evidence="3">
    <location>
        <begin position="44"/>
        <end position="886"/>
    </location>
</feature>
<feature type="compositionally biased region" description="Basic and acidic residues" evidence="3">
    <location>
        <begin position="394"/>
        <end position="406"/>
    </location>
</feature>
<feature type="compositionally biased region" description="Basic and acidic residues" evidence="3">
    <location>
        <begin position="872"/>
        <end position="886"/>
    </location>
</feature>
<dbReference type="OrthoDB" id="207120at2759"/>
<feature type="compositionally biased region" description="Gly residues" evidence="3">
    <location>
        <begin position="410"/>
        <end position="421"/>
    </location>
</feature>
<evidence type="ECO:0000256" key="1">
    <source>
        <dbReference type="ARBA" id="ARBA00022443"/>
    </source>
</evidence>
<feature type="compositionally biased region" description="Pro residues" evidence="3">
    <location>
        <begin position="707"/>
        <end position="717"/>
    </location>
</feature>
<feature type="compositionally biased region" description="Basic and acidic residues" evidence="3">
    <location>
        <begin position="642"/>
        <end position="655"/>
    </location>
</feature>
<dbReference type="PANTHER" id="PTHR45929">
    <property type="entry name" value="JAK PATHWAY SIGNAL TRANSDUCTION ADAPTOR MOLECULE"/>
    <property type="match status" value="1"/>
</dbReference>
<feature type="compositionally biased region" description="Basic and acidic residues" evidence="3">
    <location>
        <begin position="274"/>
        <end position="284"/>
    </location>
</feature>
<keyword evidence="6" id="KW-1185">Reference proteome</keyword>
<name>A0A6A6U0S5_9PEZI</name>
<dbReference type="Pfam" id="PF00018">
    <property type="entry name" value="SH3_1"/>
    <property type="match status" value="1"/>
</dbReference>
<evidence type="ECO:0000256" key="3">
    <source>
        <dbReference type="SAM" id="MobiDB-lite"/>
    </source>
</evidence>
<dbReference type="PANTHER" id="PTHR45929:SF6">
    <property type="entry name" value="SH3 DOMAIN PROTEIN (AFU_ORTHOLOGUE AFUA_2G10320)"/>
    <property type="match status" value="1"/>
</dbReference>
<dbReference type="CDD" id="cd11887">
    <property type="entry name" value="SH3_Bbc1"/>
    <property type="match status" value="1"/>
</dbReference>
<feature type="compositionally biased region" description="Low complexity" evidence="3">
    <location>
        <begin position="118"/>
        <end position="128"/>
    </location>
</feature>
<proteinExistence type="predicted"/>
<dbReference type="EMBL" id="MU004240">
    <property type="protein sequence ID" value="KAF2665540.1"/>
    <property type="molecule type" value="Genomic_DNA"/>
</dbReference>
<evidence type="ECO:0000259" key="4">
    <source>
        <dbReference type="PROSITE" id="PS50002"/>
    </source>
</evidence>
<dbReference type="Gene3D" id="2.30.30.40">
    <property type="entry name" value="SH3 Domains"/>
    <property type="match status" value="1"/>
</dbReference>
<organism evidence="5 6">
    <name type="scientific">Microthyrium microscopicum</name>
    <dbReference type="NCBI Taxonomy" id="703497"/>
    <lineage>
        <taxon>Eukaryota</taxon>
        <taxon>Fungi</taxon>
        <taxon>Dikarya</taxon>
        <taxon>Ascomycota</taxon>
        <taxon>Pezizomycotina</taxon>
        <taxon>Dothideomycetes</taxon>
        <taxon>Dothideomycetes incertae sedis</taxon>
        <taxon>Microthyriales</taxon>
        <taxon>Microthyriaceae</taxon>
        <taxon>Microthyrium</taxon>
    </lineage>
</organism>
<feature type="domain" description="SH3" evidence="4">
    <location>
        <begin position="3"/>
        <end position="67"/>
    </location>
</feature>
<feature type="compositionally biased region" description="Basic and acidic residues" evidence="3">
    <location>
        <begin position="217"/>
        <end position="237"/>
    </location>
</feature>
<feature type="compositionally biased region" description="Basic and acidic residues" evidence="3">
    <location>
        <begin position="476"/>
        <end position="485"/>
    </location>
</feature>
<feature type="compositionally biased region" description="Polar residues" evidence="3">
    <location>
        <begin position="46"/>
        <end position="55"/>
    </location>
</feature>
<evidence type="ECO:0000313" key="5">
    <source>
        <dbReference type="EMBL" id="KAF2665540.1"/>
    </source>
</evidence>
<dbReference type="InterPro" id="IPR057402">
    <property type="entry name" value="AIM3_BBC1_C"/>
</dbReference>
<feature type="compositionally biased region" description="Polar residues" evidence="3">
    <location>
        <begin position="524"/>
        <end position="539"/>
    </location>
</feature>